<sequence>MYSCSDILSTETVFDEEEEPFEGEEYFDDYVPTNADEDQSSISSHRSLHNFSPAESSLAASMTKTGHEAQSIASSIDLNHTLPFSGNSNGLGFVYSSSSAGTEDNGIPIANGRRMANVGPNGAFMATSPSPSSPPVFFSLPSPSQFSQVHQQFFDQPQNHHHLLRVFSSPSQNDFATDEAQNFGSPPLPSQYEASQIPNFGRNRGGPDAYHIPYPQHLHEEDHYKEDDSSYVDEPEADPRHLHVHSDINFHRADSVRRSHSHIPYEGAYSIPSSYRHHHMYPSSPHFEEYYSSNSGHNSSNGNGTTSAPSSPTMSGTAPTQNAPSKKERNRLAAERCRKKKQDLISSLSRENKLLYQGNIELTRANHYLEQKLDYLINMLISMDPTQGVLLQDIRKNAPSPTTCFYMDSSLPAHSVSIETSSSPTSQYSNSWGSYPGNNSQMNSRSGAVSASPITAVPMRSSPSLQYLSHDSMGYEYKADPKQNMGSSVSLSLVPPQPK</sequence>
<dbReference type="Proteomes" id="UP000029725">
    <property type="component" value="Unassembled WGS sequence"/>
</dbReference>
<feature type="compositionally biased region" description="Polar residues" evidence="1">
    <location>
        <begin position="174"/>
        <end position="184"/>
    </location>
</feature>
<reference evidence="3 4" key="1">
    <citation type="submission" date="2014-04" db="EMBL/GenBank/DDBJ databases">
        <title>A new species of microsporidia sheds light on the evolution of extreme parasitism.</title>
        <authorList>
            <person name="Haag K.L."/>
            <person name="James T.Y."/>
            <person name="Larsson R."/>
            <person name="Schaer T.M."/>
            <person name="Refardt D."/>
            <person name="Pombert J.-F."/>
            <person name="Ebert D."/>
        </authorList>
    </citation>
    <scope>NUCLEOTIDE SEQUENCE [LARGE SCALE GENOMIC DNA]</scope>
    <source>
        <strain evidence="3 4">UGP3</strain>
        <tissue evidence="3">Spores</tissue>
    </source>
</reference>
<dbReference type="PROSITE" id="PS50217">
    <property type="entry name" value="BZIP"/>
    <property type="match status" value="1"/>
</dbReference>
<dbReference type="InterPro" id="IPR004827">
    <property type="entry name" value="bZIP"/>
</dbReference>
<gene>
    <name evidence="3" type="ORF">DI09_40p70</name>
</gene>
<feature type="compositionally biased region" description="Polar residues" evidence="1">
    <location>
        <begin position="1"/>
        <end position="10"/>
    </location>
</feature>
<dbReference type="EMBL" id="JMKJ01000344">
    <property type="protein sequence ID" value="KGG51221.1"/>
    <property type="molecule type" value="Genomic_DNA"/>
</dbReference>
<feature type="compositionally biased region" description="Polar residues" evidence="1">
    <location>
        <begin position="312"/>
        <end position="324"/>
    </location>
</feature>
<dbReference type="GO" id="GO:0003700">
    <property type="term" value="F:DNA-binding transcription factor activity"/>
    <property type="evidence" value="ECO:0007669"/>
    <property type="project" value="InterPro"/>
</dbReference>
<dbReference type="HOGENOM" id="CLU_546390_0_0_1"/>
<dbReference type="RefSeq" id="XP_013237666.1">
    <property type="nucleotide sequence ID" value="XM_013382212.1"/>
</dbReference>
<feature type="region of interest" description="Disordered" evidence="1">
    <location>
        <begin position="1"/>
        <end position="23"/>
    </location>
</feature>
<feature type="compositionally biased region" description="Low complexity" evidence="1">
    <location>
        <begin position="417"/>
        <end position="431"/>
    </location>
</feature>
<evidence type="ECO:0000313" key="3">
    <source>
        <dbReference type="EMBL" id="KGG51221.1"/>
    </source>
</evidence>
<evidence type="ECO:0000256" key="1">
    <source>
        <dbReference type="SAM" id="MobiDB-lite"/>
    </source>
</evidence>
<organism evidence="3 4">
    <name type="scientific">Mitosporidium daphniae</name>
    <dbReference type="NCBI Taxonomy" id="1485682"/>
    <lineage>
        <taxon>Eukaryota</taxon>
        <taxon>Fungi</taxon>
        <taxon>Fungi incertae sedis</taxon>
        <taxon>Microsporidia</taxon>
        <taxon>Mitosporidium</taxon>
    </lineage>
</organism>
<dbReference type="Pfam" id="PF00170">
    <property type="entry name" value="bZIP_1"/>
    <property type="match status" value="1"/>
</dbReference>
<dbReference type="PROSITE" id="PS00036">
    <property type="entry name" value="BZIP_BASIC"/>
    <property type="match status" value="1"/>
</dbReference>
<feature type="compositionally biased region" description="Low complexity" evidence="1">
    <location>
        <begin position="487"/>
        <end position="499"/>
    </location>
</feature>
<dbReference type="Gene3D" id="1.20.5.170">
    <property type="match status" value="1"/>
</dbReference>
<dbReference type="SMART" id="SM00338">
    <property type="entry name" value="BRLZ"/>
    <property type="match status" value="1"/>
</dbReference>
<feature type="compositionally biased region" description="Low complexity" evidence="1">
    <location>
        <begin position="292"/>
        <end position="311"/>
    </location>
</feature>
<feature type="domain" description="BZIP" evidence="2">
    <location>
        <begin position="326"/>
        <end position="383"/>
    </location>
</feature>
<feature type="region of interest" description="Disordered" evidence="1">
    <location>
        <begin position="417"/>
        <end position="451"/>
    </location>
</feature>
<feature type="compositionally biased region" description="Polar residues" evidence="1">
    <location>
        <begin position="432"/>
        <end position="451"/>
    </location>
</feature>
<protein>
    <recommendedName>
        <fullName evidence="2">BZIP domain-containing protein</fullName>
    </recommendedName>
</protein>
<comment type="caution">
    <text evidence="3">The sequence shown here is derived from an EMBL/GenBank/DDBJ whole genome shotgun (WGS) entry which is preliminary data.</text>
</comment>
<feature type="region of interest" description="Disordered" evidence="1">
    <location>
        <begin position="476"/>
        <end position="499"/>
    </location>
</feature>
<dbReference type="CDD" id="cd14686">
    <property type="entry name" value="bZIP"/>
    <property type="match status" value="1"/>
</dbReference>
<feature type="compositionally biased region" description="Basic and acidic residues" evidence="1">
    <location>
        <begin position="325"/>
        <end position="336"/>
    </location>
</feature>
<feature type="region of interest" description="Disordered" evidence="1">
    <location>
        <begin position="174"/>
        <end position="214"/>
    </location>
</feature>
<feature type="compositionally biased region" description="Acidic residues" evidence="1">
    <location>
        <begin position="13"/>
        <end position="23"/>
    </location>
</feature>
<keyword evidence="4" id="KW-1185">Reference proteome</keyword>
<evidence type="ECO:0000259" key="2">
    <source>
        <dbReference type="PROSITE" id="PS50217"/>
    </source>
</evidence>
<dbReference type="InterPro" id="IPR046347">
    <property type="entry name" value="bZIP_sf"/>
</dbReference>
<dbReference type="AlphaFoldDB" id="A0A098VU37"/>
<dbReference type="VEuPathDB" id="MicrosporidiaDB:DI09_40p70"/>
<name>A0A098VU37_9MICR</name>
<feature type="region of interest" description="Disordered" evidence="1">
    <location>
        <begin position="290"/>
        <end position="343"/>
    </location>
</feature>
<evidence type="ECO:0000313" key="4">
    <source>
        <dbReference type="Proteomes" id="UP000029725"/>
    </source>
</evidence>
<dbReference type="GeneID" id="25259896"/>
<dbReference type="SUPFAM" id="SSF57959">
    <property type="entry name" value="Leucine zipper domain"/>
    <property type="match status" value="1"/>
</dbReference>
<proteinExistence type="predicted"/>
<accession>A0A098VU37</accession>